<keyword evidence="4" id="KW-0472">Membrane</keyword>
<dbReference type="Pfam" id="PF00512">
    <property type="entry name" value="HisKA"/>
    <property type="match status" value="1"/>
</dbReference>
<feature type="transmembrane region" description="Helical" evidence="4">
    <location>
        <begin position="147"/>
        <end position="167"/>
    </location>
</feature>
<sequence length="436" mass="49673">MFNLFKYQTPAKYSRDFIETYGYINVRQVRVLSSMLLLISGIVRLIYLFYKEAFVNLTNFTEYNIGNLVLLFGSLVFIILSTLALKYTQGKQRHREILVFFFIIFILTTTFNISYIYSLHNTKNTLTVFLLGIVAVCIFFAVEINQIIIISGYIIILFIVGMYIPNLDTQQKLFNIIAAIILAFVLYLCSRYNYYIRSQHFVQVSQLKQKNEEVQNLNHQKGEILGFVAHDLRNPLNNIESLSRLILSDDAENTEVEMILSSAAHAKNIINDLIEVIQEEVVAMEVQRTDAMQYLKSLIGNWKTNADHPRIINLFSIENEVFISINASKFTRVIDNLISNGLKFSDPGTSINIAVIQADNFCQIRIRDFGIGIPPPLLELLFDQFSKAGRPGLRGEKSIGLGLHISKHIIEQHGGSLVVESKENEGSTFTIFMPLA</sequence>
<evidence type="ECO:0000256" key="3">
    <source>
        <dbReference type="ARBA" id="ARBA00022553"/>
    </source>
</evidence>
<feature type="transmembrane region" description="Helical" evidence="4">
    <location>
        <begin position="31"/>
        <end position="50"/>
    </location>
</feature>
<organism evidence="6 7">
    <name type="scientific">Pedobacter metabolipauper</name>
    <dbReference type="NCBI Taxonomy" id="425513"/>
    <lineage>
        <taxon>Bacteria</taxon>
        <taxon>Pseudomonadati</taxon>
        <taxon>Bacteroidota</taxon>
        <taxon>Sphingobacteriia</taxon>
        <taxon>Sphingobacteriales</taxon>
        <taxon>Sphingobacteriaceae</taxon>
        <taxon>Pedobacter</taxon>
    </lineage>
</organism>
<dbReference type="SUPFAM" id="SSF55874">
    <property type="entry name" value="ATPase domain of HSP90 chaperone/DNA topoisomerase II/histidine kinase"/>
    <property type="match status" value="1"/>
</dbReference>
<dbReference type="RefSeq" id="WP_133577898.1">
    <property type="nucleotide sequence ID" value="NZ_SNYC01000007.1"/>
</dbReference>
<name>A0A4R6ST60_9SPHI</name>
<dbReference type="InterPro" id="IPR004358">
    <property type="entry name" value="Sig_transdc_His_kin-like_C"/>
</dbReference>
<dbReference type="PROSITE" id="PS50109">
    <property type="entry name" value="HIS_KIN"/>
    <property type="match status" value="1"/>
</dbReference>
<dbReference type="InterPro" id="IPR003594">
    <property type="entry name" value="HATPase_dom"/>
</dbReference>
<keyword evidence="6" id="KW-0808">Transferase</keyword>
<proteinExistence type="predicted"/>
<keyword evidence="7" id="KW-1185">Reference proteome</keyword>
<dbReference type="InterPro" id="IPR003661">
    <property type="entry name" value="HisK_dim/P_dom"/>
</dbReference>
<evidence type="ECO:0000256" key="1">
    <source>
        <dbReference type="ARBA" id="ARBA00000085"/>
    </source>
</evidence>
<dbReference type="InterPro" id="IPR036097">
    <property type="entry name" value="HisK_dim/P_sf"/>
</dbReference>
<dbReference type="AlphaFoldDB" id="A0A4R6ST60"/>
<feature type="transmembrane region" description="Helical" evidence="4">
    <location>
        <begin position="97"/>
        <end position="118"/>
    </location>
</feature>
<keyword evidence="3" id="KW-0597">Phosphoprotein</keyword>
<gene>
    <name evidence="6" type="ORF">ATK78_4099</name>
</gene>
<keyword evidence="4" id="KW-1133">Transmembrane helix</keyword>
<evidence type="ECO:0000256" key="2">
    <source>
        <dbReference type="ARBA" id="ARBA00012438"/>
    </source>
</evidence>
<feature type="domain" description="Histidine kinase" evidence="5">
    <location>
        <begin position="227"/>
        <end position="436"/>
    </location>
</feature>
<evidence type="ECO:0000313" key="6">
    <source>
        <dbReference type="EMBL" id="TDQ07083.1"/>
    </source>
</evidence>
<dbReference type="SMART" id="SM00388">
    <property type="entry name" value="HisKA"/>
    <property type="match status" value="1"/>
</dbReference>
<dbReference type="SUPFAM" id="SSF47384">
    <property type="entry name" value="Homodimeric domain of signal transducing histidine kinase"/>
    <property type="match status" value="1"/>
</dbReference>
<feature type="transmembrane region" description="Helical" evidence="4">
    <location>
        <begin position="173"/>
        <end position="190"/>
    </location>
</feature>
<evidence type="ECO:0000259" key="5">
    <source>
        <dbReference type="PROSITE" id="PS50109"/>
    </source>
</evidence>
<comment type="caution">
    <text evidence="6">The sequence shown here is derived from an EMBL/GenBank/DDBJ whole genome shotgun (WGS) entry which is preliminary data.</text>
</comment>
<accession>A0A4R6ST60</accession>
<dbReference type="InterPro" id="IPR036890">
    <property type="entry name" value="HATPase_C_sf"/>
</dbReference>
<keyword evidence="4" id="KW-0812">Transmembrane</keyword>
<evidence type="ECO:0000256" key="4">
    <source>
        <dbReference type="SAM" id="Phobius"/>
    </source>
</evidence>
<dbReference type="PANTHER" id="PTHR43547:SF2">
    <property type="entry name" value="HYBRID SIGNAL TRANSDUCTION HISTIDINE KINASE C"/>
    <property type="match status" value="1"/>
</dbReference>
<dbReference type="PANTHER" id="PTHR43547">
    <property type="entry name" value="TWO-COMPONENT HISTIDINE KINASE"/>
    <property type="match status" value="1"/>
</dbReference>
<dbReference type="PRINTS" id="PR00344">
    <property type="entry name" value="BCTRLSENSOR"/>
</dbReference>
<evidence type="ECO:0000313" key="7">
    <source>
        <dbReference type="Proteomes" id="UP000295620"/>
    </source>
</evidence>
<dbReference type="Gene3D" id="1.10.287.130">
    <property type="match status" value="1"/>
</dbReference>
<dbReference type="Gene3D" id="3.30.565.10">
    <property type="entry name" value="Histidine kinase-like ATPase, C-terminal domain"/>
    <property type="match status" value="1"/>
</dbReference>
<dbReference type="Proteomes" id="UP000295620">
    <property type="component" value="Unassembled WGS sequence"/>
</dbReference>
<dbReference type="CDD" id="cd00075">
    <property type="entry name" value="HATPase"/>
    <property type="match status" value="1"/>
</dbReference>
<comment type="catalytic activity">
    <reaction evidence="1">
        <text>ATP + protein L-histidine = ADP + protein N-phospho-L-histidine.</text>
        <dbReference type="EC" id="2.7.13.3"/>
    </reaction>
</comment>
<feature type="transmembrane region" description="Helical" evidence="4">
    <location>
        <begin position="65"/>
        <end position="85"/>
    </location>
</feature>
<dbReference type="InterPro" id="IPR005467">
    <property type="entry name" value="His_kinase_dom"/>
</dbReference>
<dbReference type="CDD" id="cd00082">
    <property type="entry name" value="HisKA"/>
    <property type="match status" value="1"/>
</dbReference>
<keyword evidence="6" id="KW-0418">Kinase</keyword>
<dbReference type="GO" id="GO:0000155">
    <property type="term" value="F:phosphorelay sensor kinase activity"/>
    <property type="evidence" value="ECO:0007669"/>
    <property type="project" value="InterPro"/>
</dbReference>
<dbReference type="EC" id="2.7.13.3" evidence="2"/>
<dbReference type="Pfam" id="PF02518">
    <property type="entry name" value="HATPase_c"/>
    <property type="match status" value="1"/>
</dbReference>
<dbReference type="OrthoDB" id="9757990at2"/>
<dbReference type="EMBL" id="SNYC01000007">
    <property type="protein sequence ID" value="TDQ07083.1"/>
    <property type="molecule type" value="Genomic_DNA"/>
</dbReference>
<reference evidence="6 7" key="1">
    <citation type="submission" date="2019-03" db="EMBL/GenBank/DDBJ databases">
        <title>Genomic Encyclopedia of Archaeal and Bacterial Type Strains, Phase II (KMG-II): from individual species to whole genera.</title>
        <authorList>
            <person name="Goeker M."/>
        </authorList>
    </citation>
    <scope>NUCLEOTIDE SEQUENCE [LARGE SCALE GENOMIC DNA]</scope>
    <source>
        <strain evidence="6 7">DSM 19035</strain>
    </source>
</reference>
<protein>
    <recommendedName>
        <fullName evidence="2">histidine kinase</fullName>
        <ecNumber evidence="2">2.7.13.3</ecNumber>
    </recommendedName>
</protein>
<dbReference type="SMART" id="SM00387">
    <property type="entry name" value="HATPase_c"/>
    <property type="match status" value="1"/>
</dbReference>